<evidence type="ECO:0000259" key="9">
    <source>
        <dbReference type="PROSITE" id="PS51352"/>
    </source>
</evidence>
<dbReference type="InterPro" id="IPR000866">
    <property type="entry name" value="AhpC/TSA"/>
</dbReference>
<accession>A0A2P2DY52</accession>
<dbReference type="CDD" id="cd03015">
    <property type="entry name" value="PRX_Typ2cys"/>
    <property type="match status" value="1"/>
</dbReference>
<dbReference type="PANTHER" id="PTHR10681:SF128">
    <property type="entry name" value="THIOREDOXIN-DEPENDENT PEROXIDE REDUCTASE, MITOCHONDRIAL"/>
    <property type="match status" value="1"/>
</dbReference>
<evidence type="ECO:0000256" key="3">
    <source>
        <dbReference type="ARBA" id="ARBA00022862"/>
    </source>
</evidence>
<keyword evidence="3" id="KW-0049">Antioxidant</keyword>
<dbReference type="OrthoDB" id="9812811at2"/>
<dbReference type="InterPro" id="IPR050217">
    <property type="entry name" value="Peroxiredoxin"/>
</dbReference>
<evidence type="ECO:0000313" key="10">
    <source>
        <dbReference type="EMBL" id="GBF49559.1"/>
    </source>
</evidence>
<dbReference type="GO" id="GO:0005829">
    <property type="term" value="C:cytosol"/>
    <property type="evidence" value="ECO:0007669"/>
    <property type="project" value="TreeGrafter"/>
</dbReference>
<keyword evidence="2" id="KW-0575">Peroxidase</keyword>
<dbReference type="InterPro" id="IPR036249">
    <property type="entry name" value="Thioredoxin-like_sf"/>
</dbReference>
<name>A0A2P2DY52_9LEPT</name>
<evidence type="ECO:0000256" key="6">
    <source>
        <dbReference type="ARBA" id="ARBA00032824"/>
    </source>
</evidence>
<dbReference type="InterPro" id="IPR019479">
    <property type="entry name" value="Peroxiredoxin_C"/>
</dbReference>
<evidence type="ECO:0000256" key="7">
    <source>
        <dbReference type="ARBA" id="ARBA00037420"/>
    </source>
</evidence>
<evidence type="ECO:0000256" key="4">
    <source>
        <dbReference type="ARBA" id="ARBA00023002"/>
    </source>
</evidence>
<comment type="similarity">
    <text evidence="1">Belongs to the peroxiredoxin family. AhpC/Prx1 subfamily.</text>
</comment>
<dbReference type="GO" id="GO:0042744">
    <property type="term" value="P:hydrogen peroxide catabolic process"/>
    <property type="evidence" value="ECO:0007669"/>
    <property type="project" value="TreeGrafter"/>
</dbReference>
<dbReference type="SUPFAM" id="SSF52833">
    <property type="entry name" value="Thioredoxin-like"/>
    <property type="match status" value="1"/>
</dbReference>
<comment type="function">
    <text evidence="7">Thiol-specific peroxidase that catalyzes the reduction of hydrogen peroxide and organic hydroperoxides to water and alcohols, respectively. Plays a role in cell protection against oxidative stress by detoxifying peroxides.</text>
</comment>
<proteinExistence type="inferred from homology"/>
<organism evidence="10 11">
    <name type="scientific">Leptospira ryugenii</name>
    <dbReference type="NCBI Taxonomy" id="1917863"/>
    <lineage>
        <taxon>Bacteria</taxon>
        <taxon>Pseudomonadati</taxon>
        <taxon>Spirochaetota</taxon>
        <taxon>Spirochaetia</taxon>
        <taxon>Leptospirales</taxon>
        <taxon>Leptospiraceae</taxon>
        <taxon>Leptospira</taxon>
    </lineage>
</organism>
<gene>
    <name evidence="10" type="primary">ahpC</name>
    <name evidence="10" type="ORF">LPTSP4_10730</name>
</gene>
<protein>
    <recommendedName>
        <fullName evidence="6">Thioredoxin peroxidase</fullName>
    </recommendedName>
</protein>
<dbReference type="EMBL" id="BFBB01000003">
    <property type="protein sequence ID" value="GBF49559.1"/>
    <property type="molecule type" value="Genomic_DNA"/>
</dbReference>
<comment type="caution">
    <text evidence="10">The sequence shown here is derived from an EMBL/GenBank/DDBJ whole genome shotgun (WGS) entry which is preliminary data.</text>
</comment>
<dbReference type="PROSITE" id="PS51352">
    <property type="entry name" value="THIOREDOXIN_2"/>
    <property type="match status" value="1"/>
</dbReference>
<keyword evidence="4" id="KW-0560">Oxidoreductase</keyword>
<dbReference type="Pfam" id="PF00578">
    <property type="entry name" value="AhpC-TSA"/>
    <property type="match status" value="1"/>
</dbReference>
<dbReference type="FunFam" id="3.40.30.10:FF:000003">
    <property type="entry name" value="Peroxiredoxin 1"/>
    <property type="match status" value="1"/>
</dbReference>
<reference evidence="10 11" key="1">
    <citation type="submission" date="2018-02" db="EMBL/GenBank/DDBJ databases">
        <title>Novel Leptospira species isolated from soil and water in Japan.</title>
        <authorList>
            <person name="Nakao R."/>
            <person name="Masuzawa T."/>
        </authorList>
    </citation>
    <scope>NUCLEOTIDE SEQUENCE [LARGE SCALE GENOMIC DNA]</scope>
    <source>
        <strain evidence="10 11">YH101</strain>
    </source>
</reference>
<dbReference type="GO" id="GO:0045454">
    <property type="term" value="P:cell redox homeostasis"/>
    <property type="evidence" value="ECO:0007669"/>
    <property type="project" value="TreeGrafter"/>
</dbReference>
<dbReference type="RefSeq" id="WP_108974549.1">
    <property type="nucleotide sequence ID" value="NZ_BFBB01000003.1"/>
</dbReference>
<dbReference type="AlphaFoldDB" id="A0A2P2DY52"/>
<dbReference type="Gene3D" id="3.40.30.10">
    <property type="entry name" value="Glutaredoxin"/>
    <property type="match status" value="1"/>
</dbReference>
<feature type="domain" description="Thioredoxin" evidence="9">
    <location>
        <begin position="2"/>
        <end position="163"/>
    </location>
</feature>
<evidence type="ECO:0000256" key="5">
    <source>
        <dbReference type="ARBA" id="ARBA00023157"/>
    </source>
</evidence>
<dbReference type="PIRSF" id="PIRSF000239">
    <property type="entry name" value="AHPC"/>
    <property type="match status" value="1"/>
</dbReference>
<sequence length="197" mass="21738">MPQVTSQAPDFKAVAVIGDTFKEIKLSDYKGKWVVLFFYPLDFTFVCPTEIIEYDSKLEDFKKLGAEVLGVSIDSEFSHLAWKKTARKEGGIGEIKYPLIADKTKEIAKSFGVLVESGPDAGVALRGTFLIDPNGVIRQATVNDLPVGRNIDEALRLIKAFQFVEKHGEVCPANWDEGKKTMKADPTGSKAYFASVN</sequence>
<dbReference type="Pfam" id="PF10417">
    <property type="entry name" value="1-cysPrx_C"/>
    <property type="match status" value="1"/>
</dbReference>
<keyword evidence="11" id="KW-1185">Reference proteome</keyword>
<feature type="active site" description="Cysteine sulfenic acid (-SOH) intermediate; for peroxidase activity" evidence="8">
    <location>
        <position position="47"/>
    </location>
</feature>
<dbReference type="InterPro" id="IPR013766">
    <property type="entry name" value="Thioredoxin_domain"/>
</dbReference>
<evidence type="ECO:0000256" key="1">
    <source>
        <dbReference type="ARBA" id="ARBA00009796"/>
    </source>
</evidence>
<evidence type="ECO:0000313" key="11">
    <source>
        <dbReference type="Proteomes" id="UP000245133"/>
    </source>
</evidence>
<evidence type="ECO:0000256" key="8">
    <source>
        <dbReference type="PIRSR" id="PIRSR000239-1"/>
    </source>
</evidence>
<dbReference type="GO" id="GO:0006979">
    <property type="term" value="P:response to oxidative stress"/>
    <property type="evidence" value="ECO:0007669"/>
    <property type="project" value="TreeGrafter"/>
</dbReference>
<dbReference type="Proteomes" id="UP000245133">
    <property type="component" value="Unassembled WGS sequence"/>
</dbReference>
<dbReference type="InterPro" id="IPR024706">
    <property type="entry name" value="Peroxiredoxin_AhpC-typ"/>
</dbReference>
<dbReference type="GO" id="GO:0033554">
    <property type="term" value="P:cellular response to stress"/>
    <property type="evidence" value="ECO:0007669"/>
    <property type="project" value="TreeGrafter"/>
</dbReference>
<keyword evidence="5" id="KW-1015">Disulfide bond</keyword>
<evidence type="ECO:0000256" key="2">
    <source>
        <dbReference type="ARBA" id="ARBA00022559"/>
    </source>
</evidence>
<dbReference type="GO" id="GO:0008379">
    <property type="term" value="F:thioredoxin peroxidase activity"/>
    <property type="evidence" value="ECO:0007669"/>
    <property type="project" value="TreeGrafter"/>
</dbReference>
<dbReference type="PANTHER" id="PTHR10681">
    <property type="entry name" value="THIOREDOXIN PEROXIDASE"/>
    <property type="match status" value="1"/>
</dbReference>